<dbReference type="InParanoid" id="A0A0C3EX45"/>
<evidence type="ECO:0000256" key="1">
    <source>
        <dbReference type="SAM" id="MobiDB-lite"/>
    </source>
</evidence>
<dbReference type="OrthoDB" id="3892913at2759"/>
<gene>
    <name evidence="2" type="ORF">PILCRDRAFT_739702</name>
</gene>
<protein>
    <submittedName>
        <fullName evidence="2">Uncharacterized protein</fullName>
    </submittedName>
</protein>
<reference evidence="2 3" key="1">
    <citation type="submission" date="2014-04" db="EMBL/GenBank/DDBJ databases">
        <authorList>
            <consortium name="DOE Joint Genome Institute"/>
            <person name="Kuo A."/>
            <person name="Tarkka M."/>
            <person name="Buscot F."/>
            <person name="Kohler A."/>
            <person name="Nagy L.G."/>
            <person name="Floudas D."/>
            <person name="Copeland A."/>
            <person name="Barry K.W."/>
            <person name="Cichocki N."/>
            <person name="Veneault-Fourrey C."/>
            <person name="LaButti K."/>
            <person name="Lindquist E.A."/>
            <person name="Lipzen A."/>
            <person name="Lundell T."/>
            <person name="Morin E."/>
            <person name="Murat C."/>
            <person name="Sun H."/>
            <person name="Tunlid A."/>
            <person name="Henrissat B."/>
            <person name="Grigoriev I.V."/>
            <person name="Hibbett D.S."/>
            <person name="Martin F."/>
            <person name="Nordberg H.P."/>
            <person name="Cantor M.N."/>
            <person name="Hua S.X."/>
        </authorList>
    </citation>
    <scope>NUCLEOTIDE SEQUENCE [LARGE SCALE GENOMIC DNA]</scope>
    <source>
        <strain evidence="2 3">F 1598</strain>
    </source>
</reference>
<keyword evidence="3" id="KW-1185">Reference proteome</keyword>
<proteinExistence type="predicted"/>
<dbReference type="HOGENOM" id="CLU_1723087_0_0_1"/>
<evidence type="ECO:0000313" key="2">
    <source>
        <dbReference type="EMBL" id="KIM72579.1"/>
    </source>
</evidence>
<organism evidence="2 3">
    <name type="scientific">Piloderma croceum (strain F 1598)</name>
    <dbReference type="NCBI Taxonomy" id="765440"/>
    <lineage>
        <taxon>Eukaryota</taxon>
        <taxon>Fungi</taxon>
        <taxon>Dikarya</taxon>
        <taxon>Basidiomycota</taxon>
        <taxon>Agaricomycotina</taxon>
        <taxon>Agaricomycetes</taxon>
        <taxon>Agaricomycetidae</taxon>
        <taxon>Atheliales</taxon>
        <taxon>Atheliaceae</taxon>
        <taxon>Piloderma</taxon>
    </lineage>
</organism>
<sequence>MLSFPWDKLKAETLRTMCKDLGAGPAIKRTKEDMVQFLKNIENRGLTAVSQEGGVISKTATIASGDAIDEAKSTKPVAKLPTPSSTEEIHDMDTATSDSDMGSVESSCHCQEGWLSPRMKFILSSRCIVLIYRTYLIPCFSPSYCCSCFGSHH</sequence>
<dbReference type="Proteomes" id="UP000054166">
    <property type="component" value="Unassembled WGS sequence"/>
</dbReference>
<dbReference type="EMBL" id="KN833120">
    <property type="protein sequence ID" value="KIM72579.1"/>
    <property type="molecule type" value="Genomic_DNA"/>
</dbReference>
<evidence type="ECO:0000313" key="3">
    <source>
        <dbReference type="Proteomes" id="UP000054166"/>
    </source>
</evidence>
<feature type="region of interest" description="Disordered" evidence="1">
    <location>
        <begin position="73"/>
        <end position="100"/>
    </location>
</feature>
<reference evidence="3" key="2">
    <citation type="submission" date="2015-01" db="EMBL/GenBank/DDBJ databases">
        <title>Evolutionary Origins and Diversification of the Mycorrhizal Mutualists.</title>
        <authorList>
            <consortium name="DOE Joint Genome Institute"/>
            <consortium name="Mycorrhizal Genomics Consortium"/>
            <person name="Kohler A."/>
            <person name="Kuo A."/>
            <person name="Nagy L.G."/>
            <person name="Floudas D."/>
            <person name="Copeland A."/>
            <person name="Barry K.W."/>
            <person name="Cichocki N."/>
            <person name="Veneault-Fourrey C."/>
            <person name="LaButti K."/>
            <person name="Lindquist E.A."/>
            <person name="Lipzen A."/>
            <person name="Lundell T."/>
            <person name="Morin E."/>
            <person name="Murat C."/>
            <person name="Riley R."/>
            <person name="Ohm R."/>
            <person name="Sun H."/>
            <person name="Tunlid A."/>
            <person name="Henrissat B."/>
            <person name="Grigoriev I.V."/>
            <person name="Hibbett D.S."/>
            <person name="Martin F."/>
        </authorList>
    </citation>
    <scope>NUCLEOTIDE SEQUENCE [LARGE SCALE GENOMIC DNA]</scope>
    <source>
        <strain evidence="3">F 1598</strain>
    </source>
</reference>
<accession>A0A0C3EX45</accession>
<name>A0A0C3EX45_PILCF</name>
<dbReference type="AlphaFoldDB" id="A0A0C3EX45"/>